<gene>
    <name evidence="2" type="ORF">PFR002_LOCUS343</name>
</gene>
<organism evidence="2 3">
    <name type="scientific">Peronospora farinosa</name>
    <dbReference type="NCBI Taxonomy" id="134698"/>
    <lineage>
        <taxon>Eukaryota</taxon>
        <taxon>Sar</taxon>
        <taxon>Stramenopiles</taxon>
        <taxon>Oomycota</taxon>
        <taxon>Peronosporomycetes</taxon>
        <taxon>Peronosporales</taxon>
        <taxon>Peronosporaceae</taxon>
        <taxon>Peronospora</taxon>
    </lineage>
</organism>
<proteinExistence type="predicted"/>
<evidence type="ECO:0000259" key="1">
    <source>
        <dbReference type="Pfam" id="PF09418"/>
    </source>
</evidence>
<evidence type="ECO:0000313" key="2">
    <source>
        <dbReference type="EMBL" id="CAI5704831.1"/>
    </source>
</evidence>
<evidence type="ECO:0000313" key="3">
    <source>
        <dbReference type="Proteomes" id="UP001159659"/>
    </source>
</evidence>
<name>A0AAV0SPV4_9STRA</name>
<sequence length="100" mass="11482">MHVILPSTMRNLDSWYTQVGHILRPIVKAIDSIESMCGSPKIRGYVDTTFAERTIFSRLDHALMDDLRASAWNWCSNLHTKPFFPNFKITGFVGFDDKFG</sequence>
<dbReference type="Proteomes" id="UP001159659">
    <property type="component" value="Unassembled WGS sequence"/>
</dbReference>
<comment type="caution">
    <text evidence="2">The sequence shown here is derived from an EMBL/GenBank/DDBJ whole genome shotgun (WGS) entry which is preliminary data.</text>
</comment>
<protein>
    <recommendedName>
        <fullName evidence="1">Non-canonical E2 ubiquitin-conjugating enzyme C-terminal domain-containing protein</fullName>
    </recommendedName>
</protein>
<dbReference type="EMBL" id="CANTFK010000020">
    <property type="protein sequence ID" value="CAI5704831.1"/>
    <property type="molecule type" value="Genomic_DNA"/>
</dbReference>
<feature type="domain" description="Non-canonical E2 ubiquitin-conjugating enzyme C-terminal" evidence="1">
    <location>
        <begin position="65"/>
        <end position="96"/>
    </location>
</feature>
<dbReference type="AlphaFoldDB" id="A0AAV0SPV4"/>
<dbReference type="InterPro" id="IPR057668">
    <property type="entry name" value="E2_Ub-conjug_enz_C"/>
</dbReference>
<dbReference type="PANTHER" id="PTHR31560">
    <property type="entry name" value="UPF0652 PROTEIN C16A11.03C-RELATED"/>
    <property type="match status" value="1"/>
</dbReference>
<reference evidence="2" key="1">
    <citation type="submission" date="2022-12" db="EMBL/GenBank/DDBJ databases">
        <authorList>
            <person name="Webb A."/>
        </authorList>
    </citation>
    <scope>NUCLEOTIDE SEQUENCE</scope>
    <source>
        <strain evidence="2">Pf2</strain>
    </source>
</reference>
<dbReference type="PANTHER" id="PTHR31560:SF0">
    <property type="entry name" value="UPF0652 PROTEIN C22H10.08"/>
    <property type="match status" value="1"/>
</dbReference>
<dbReference type="InterPro" id="IPR018553">
    <property type="entry name" value="E2_Ub-conjug_enz"/>
</dbReference>
<accession>A0AAV0SPV4</accession>
<dbReference type="Pfam" id="PF09418">
    <property type="entry name" value="DUF2009"/>
    <property type="match status" value="1"/>
</dbReference>